<reference evidence="1 2" key="1">
    <citation type="submission" date="2016-10" db="EMBL/GenBank/DDBJ databases">
        <authorList>
            <person name="Varghese N."/>
            <person name="Submissions S."/>
        </authorList>
    </citation>
    <scope>NUCLEOTIDE SEQUENCE [LARGE SCALE GENOMIC DNA]</scope>
    <source>
        <strain evidence="1 2">FF3</strain>
    </source>
</reference>
<dbReference type="GeneID" id="80816552"/>
<dbReference type="EMBL" id="FNYY01000001">
    <property type="protein sequence ID" value="SEI57964.1"/>
    <property type="molecule type" value="Genomic_DNA"/>
</dbReference>
<accession>A0A975ZLH9</accession>
<dbReference type="InterPro" id="IPR011250">
    <property type="entry name" value="OMP/PagP_B-barrel"/>
</dbReference>
<gene>
    <name evidence="1" type="ORF">SAMN04487940_101282</name>
</gene>
<dbReference type="PROSITE" id="PS51257">
    <property type="entry name" value="PROKAR_LIPOPROTEIN"/>
    <property type="match status" value="1"/>
</dbReference>
<organism evidence="1 2">
    <name type="scientific">Marinovum algicola</name>
    <dbReference type="NCBI Taxonomy" id="42444"/>
    <lineage>
        <taxon>Bacteria</taxon>
        <taxon>Pseudomonadati</taxon>
        <taxon>Pseudomonadota</taxon>
        <taxon>Alphaproteobacteria</taxon>
        <taxon>Rhodobacterales</taxon>
        <taxon>Roseobacteraceae</taxon>
        <taxon>Marinovum</taxon>
    </lineage>
</organism>
<comment type="caution">
    <text evidence="1">The sequence shown here is derived from an EMBL/GenBank/DDBJ whole genome shotgun (WGS) entry which is preliminary data.</text>
</comment>
<protein>
    <recommendedName>
        <fullName evidence="3">Thymidylate synthase</fullName>
    </recommendedName>
</protein>
<proteinExistence type="predicted"/>
<name>A0A975ZLH9_9RHOB</name>
<dbReference type="Gene3D" id="2.40.160.90">
    <property type="match status" value="1"/>
</dbReference>
<evidence type="ECO:0008006" key="3">
    <source>
        <dbReference type="Google" id="ProtNLM"/>
    </source>
</evidence>
<keyword evidence="2" id="KW-1185">Reference proteome</keyword>
<evidence type="ECO:0000313" key="2">
    <source>
        <dbReference type="Proteomes" id="UP000182932"/>
    </source>
</evidence>
<dbReference type="Proteomes" id="UP000182932">
    <property type="component" value="Unassembled WGS sequence"/>
</dbReference>
<dbReference type="AlphaFoldDB" id="A0A975ZLH9"/>
<dbReference type="RefSeq" id="WP_074834433.1">
    <property type="nucleotide sequence ID" value="NZ_FNYY01000001.1"/>
</dbReference>
<evidence type="ECO:0000313" key="1">
    <source>
        <dbReference type="EMBL" id="SEI57964.1"/>
    </source>
</evidence>
<sequence length="320" mass="33263">MNRFVLPLIAAVAISACEGSTGKDNPFQEDPEDTEEQAEASTINEALASNVSNVSKPGADTITVEIFALDGTPLTNSFTRNAALDTAGYMAYTAQEDPLDRMFIALAAESLDGSVHAGVAIDGGQFNYFHGGGYYQRDGGFNAPSIGNGPGEGQVSYAGNYAAVTNISSSEGADLLPIPPGVDPDDLPDLPGQPSRIEGTIFLNANFADNAVNGEIYNRVLISPIDNTTTLVLDDLTLVVSDIDENGEFFGDVEMSGEVGSDVGDYGGIFGGNGATSVAGIVSVSDHIDDVENEQEYGVFVLTQCGQPNDAAVCDIVAPN</sequence>
<dbReference type="SUPFAM" id="SSF56925">
    <property type="entry name" value="OMPA-like"/>
    <property type="match status" value="1"/>
</dbReference>